<feature type="compositionally biased region" description="Low complexity" evidence="1">
    <location>
        <begin position="459"/>
        <end position="469"/>
    </location>
</feature>
<proteinExistence type="predicted"/>
<organism evidence="2 3">
    <name type="scientific">Terfezia boudieri ATCC MYA-4762</name>
    <dbReference type="NCBI Taxonomy" id="1051890"/>
    <lineage>
        <taxon>Eukaryota</taxon>
        <taxon>Fungi</taxon>
        <taxon>Dikarya</taxon>
        <taxon>Ascomycota</taxon>
        <taxon>Pezizomycotina</taxon>
        <taxon>Pezizomycetes</taxon>
        <taxon>Pezizales</taxon>
        <taxon>Pezizaceae</taxon>
        <taxon>Terfezia</taxon>
    </lineage>
</organism>
<sequence length="679" mass="75096">MLSMHPQPTLTTQIAPTPASVSRTYAQHTMHRNIRREILAPGDQSQENNNHLQDIPGTPITPIRSQKTPTKHCLITPPNSIGRSTHVTSAIEPQAHTLPSSLLLPPPTAGVFPTPPTTISELTLPLLTSLSRCLTYSPCFHPQTLDHFITIPCVTPDLLYTWIQPHKHRLYSKEFHCLWEYSPSAETFIIKCMPTPIHKNLAYYASSAIHDELRVCTGVGMLHTPVKVLLNTEIATTGRSGGRGRRIPDFCIKVRIHPQSPQKYFTGVVWEVGFSQSLASLKRRARMWLGGSGGTGGNAGEVGDKLGLKVHSVILVHISEGEGPAVYYNDDGQKVMTRGKARETKWDWPSRWFGGRGVVEEVEWRGGVGQAAITGKGAEELREELIQEIKEGLVAEDGDGNGKLIPLLMEPLGATLIVYGRNEVIEVPNTAGGLHSKDEQVSDNDDENKGQDASDDSGADSGSGSSSQSVEEVNQLFTPGDRPKSTDTSADTDSNLYSDNTTSDNLTDGNTTDDDTADATAGIQQVYTRPLLHNNLPLHDHPTPPFELTVAELYAPLPRNSTSIPEHILDTMPPLMRPHAYQKIRFPLEELVDSILVDLEQMRERRARDRAEGIVKKAWGEVEAEVERVRREQARAREAQERELRLVGRRRARSRREEVGVEQAVVVEVTGKKRARREG</sequence>
<dbReference type="Proteomes" id="UP000267821">
    <property type="component" value="Unassembled WGS sequence"/>
</dbReference>
<dbReference type="AlphaFoldDB" id="A0A3N4LGX5"/>
<evidence type="ECO:0000313" key="2">
    <source>
        <dbReference type="EMBL" id="RPB19921.1"/>
    </source>
</evidence>
<keyword evidence="3" id="KW-1185">Reference proteome</keyword>
<dbReference type="InParanoid" id="A0A3N4LGX5"/>
<dbReference type="OrthoDB" id="5405865at2759"/>
<feature type="region of interest" description="Disordered" evidence="1">
    <location>
        <begin position="430"/>
        <end position="517"/>
    </location>
</feature>
<evidence type="ECO:0000256" key="1">
    <source>
        <dbReference type="SAM" id="MobiDB-lite"/>
    </source>
</evidence>
<evidence type="ECO:0000313" key="3">
    <source>
        <dbReference type="Proteomes" id="UP000267821"/>
    </source>
</evidence>
<dbReference type="EMBL" id="ML121581">
    <property type="protein sequence ID" value="RPB19921.1"/>
    <property type="molecule type" value="Genomic_DNA"/>
</dbReference>
<name>A0A3N4LGX5_9PEZI</name>
<feature type="compositionally biased region" description="Low complexity" evidence="1">
    <location>
        <begin position="499"/>
        <end position="510"/>
    </location>
</feature>
<feature type="region of interest" description="Disordered" evidence="1">
    <location>
        <begin position="44"/>
        <end position="69"/>
    </location>
</feature>
<reference evidence="2 3" key="1">
    <citation type="journal article" date="2018" name="Nat. Ecol. Evol.">
        <title>Pezizomycetes genomes reveal the molecular basis of ectomycorrhizal truffle lifestyle.</title>
        <authorList>
            <person name="Murat C."/>
            <person name="Payen T."/>
            <person name="Noel B."/>
            <person name="Kuo A."/>
            <person name="Morin E."/>
            <person name="Chen J."/>
            <person name="Kohler A."/>
            <person name="Krizsan K."/>
            <person name="Balestrini R."/>
            <person name="Da Silva C."/>
            <person name="Montanini B."/>
            <person name="Hainaut M."/>
            <person name="Levati E."/>
            <person name="Barry K.W."/>
            <person name="Belfiori B."/>
            <person name="Cichocki N."/>
            <person name="Clum A."/>
            <person name="Dockter R.B."/>
            <person name="Fauchery L."/>
            <person name="Guy J."/>
            <person name="Iotti M."/>
            <person name="Le Tacon F."/>
            <person name="Lindquist E.A."/>
            <person name="Lipzen A."/>
            <person name="Malagnac F."/>
            <person name="Mello A."/>
            <person name="Molinier V."/>
            <person name="Miyauchi S."/>
            <person name="Poulain J."/>
            <person name="Riccioni C."/>
            <person name="Rubini A."/>
            <person name="Sitrit Y."/>
            <person name="Splivallo R."/>
            <person name="Traeger S."/>
            <person name="Wang M."/>
            <person name="Zifcakova L."/>
            <person name="Wipf D."/>
            <person name="Zambonelli A."/>
            <person name="Paolocci F."/>
            <person name="Nowrousian M."/>
            <person name="Ottonello S."/>
            <person name="Baldrian P."/>
            <person name="Spatafora J.W."/>
            <person name="Henrissat B."/>
            <person name="Nagy L.G."/>
            <person name="Aury J.M."/>
            <person name="Wincker P."/>
            <person name="Grigoriev I.V."/>
            <person name="Bonfante P."/>
            <person name="Martin F.M."/>
        </authorList>
    </citation>
    <scope>NUCLEOTIDE SEQUENCE [LARGE SCALE GENOMIC DNA]</scope>
    <source>
        <strain evidence="2 3">ATCC MYA-4762</strain>
    </source>
</reference>
<protein>
    <submittedName>
        <fullName evidence="2">Uncharacterized protein</fullName>
    </submittedName>
</protein>
<feature type="compositionally biased region" description="Polar residues" evidence="1">
    <location>
        <begin position="486"/>
        <end position="498"/>
    </location>
</feature>
<gene>
    <name evidence="2" type="ORF">L211DRAFT_580551</name>
</gene>
<accession>A0A3N4LGX5</accession>